<evidence type="ECO:0000313" key="13">
    <source>
        <dbReference type="EMBL" id="SIQ13685.1"/>
    </source>
</evidence>
<dbReference type="Pfam" id="PF01425">
    <property type="entry name" value="Amidase"/>
    <property type="match status" value="1"/>
</dbReference>
<accession>A0A1N6QAV8</accession>
<dbReference type="InterPro" id="IPR020556">
    <property type="entry name" value="Amidase_CS"/>
</dbReference>
<dbReference type="EC" id="6.3.5.7" evidence="3 10"/>
<reference evidence="14" key="1">
    <citation type="submission" date="2017-01" db="EMBL/GenBank/DDBJ databases">
        <authorList>
            <person name="Varghese N."/>
            <person name="Submissions S."/>
        </authorList>
    </citation>
    <scope>NUCLEOTIDE SEQUENCE [LARGE SCALE GENOMIC DNA]</scope>
    <source>
        <strain evidence="14">ASpG1</strain>
    </source>
</reference>
<dbReference type="Gene3D" id="3.90.1300.10">
    <property type="entry name" value="Amidase signature (AS) domain"/>
    <property type="match status" value="1"/>
</dbReference>
<evidence type="ECO:0000256" key="8">
    <source>
        <dbReference type="ARBA" id="ARBA00022917"/>
    </source>
</evidence>
<dbReference type="GO" id="GO:0016740">
    <property type="term" value="F:transferase activity"/>
    <property type="evidence" value="ECO:0007669"/>
    <property type="project" value="UniProtKB-KW"/>
</dbReference>
<keyword evidence="5 10" id="KW-0436">Ligase</keyword>
<dbReference type="AlphaFoldDB" id="A0A1N6QAV8"/>
<feature type="domain" description="Amidase" evidence="12">
    <location>
        <begin position="42"/>
        <end position="443"/>
    </location>
</feature>
<organism evidence="13 14">
    <name type="scientific">Alkalispirochaeta americana</name>
    <dbReference type="NCBI Taxonomy" id="159291"/>
    <lineage>
        <taxon>Bacteria</taxon>
        <taxon>Pseudomonadati</taxon>
        <taxon>Spirochaetota</taxon>
        <taxon>Spirochaetia</taxon>
        <taxon>Spirochaetales</taxon>
        <taxon>Spirochaetaceae</taxon>
        <taxon>Alkalispirochaeta</taxon>
    </lineage>
</organism>
<dbReference type="GO" id="GO:0030956">
    <property type="term" value="C:glutamyl-tRNA(Gln) amidotransferase complex"/>
    <property type="evidence" value="ECO:0007669"/>
    <property type="project" value="InterPro"/>
</dbReference>
<feature type="active site" description="Acyl-ester intermediate" evidence="10">
    <location>
        <position position="154"/>
    </location>
</feature>
<evidence type="ECO:0000259" key="12">
    <source>
        <dbReference type="Pfam" id="PF01425"/>
    </source>
</evidence>
<feature type="region of interest" description="Disordered" evidence="11">
    <location>
        <begin position="211"/>
        <end position="235"/>
    </location>
</feature>
<dbReference type="OrthoDB" id="9811471at2"/>
<name>A0A1N6QAV8_9SPIO</name>
<evidence type="ECO:0000256" key="7">
    <source>
        <dbReference type="ARBA" id="ARBA00022840"/>
    </source>
</evidence>
<dbReference type="PANTHER" id="PTHR11895">
    <property type="entry name" value="TRANSAMIDASE"/>
    <property type="match status" value="1"/>
</dbReference>
<keyword evidence="7 10" id="KW-0067">ATP-binding</keyword>
<dbReference type="GO" id="GO:0006412">
    <property type="term" value="P:translation"/>
    <property type="evidence" value="ECO:0007669"/>
    <property type="project" value="UniProtKB-UniRule"/>
</dbReference>
<dbReference type="InterPro" id="IPR023631">
    <property type="entry name" value="Amidase_dom"/>
</dbReference>
<comment type="catalytic activity">
    <reaction evidence="9 10">
        <text>L-glutamyl-tRNA(Gln) + L-glutamine + ATP + H2O = L-glutaminyl-tRNA(Gln) + L-glutamate + ADP + phosphate + H(+)</text>
        <dbReference type="Rhea" id="RHEA:17521"/>
        <dbReference type="Rhea" id="RHEA-COMP:9681"/>
        <dbReference type="Rhea" id="RHEA-COMP:9684"/>
        <dbReference type="ChEBI" id="CHEBI:15377"/>
        <dbReference type="ChEBI" id="CHEBI:15378"/>
        <dbReference type="ChEBI" id="CHEBI:29985"/>
        <dbReference type="ChEBI" id="CHEBI:30616"/>
        <dbReference type="ChEBI" id="CHEBI:43474"/>
        <dbReference type="ChEBI" id="CHEBI:58359"/>
        <dbReference type="ChEBI" id="CHEBI:78520"/>
        <dbReference type="ChEBI" id="CHEBI:78521"/>
        <dbReference type="ChEBI" id="CHEBI:456216"/>
        <dbReference type="EC" id="6.3.5.7"/>
    </reaction>
</comment>
<evidence type="ECO:0000256" key="4">
    <source>
        <dbReference type="ARBA" id="ARBA00014428"/>
    </source>
</evidence>
<feature type="active site" description="Charge relay system" evidence="10">
    <location>
        <position position="55"/>
    </location>
</feature>
<keyword evidence="13" id="KW-0808">Transferase</keyword>
<comment type="subunit">
    <text evidence="2 10">Heterotrimer of A, B and C subunits.</text>
</comment>
<keyword evidence="14" id="KW-1185">Reference proteome</keyword>
<evidence type="ECO:0000256" key="6">
    <source>
        <dbReference type="ARBA" id="ARBA00022741"/>
    </source>
</evidence>
<gene>
    <name evidence="10" type="primary">gatA</name>
    <name evidence="13" type="ORF">SAMN05920897_10486</name>
</gene>
<dbReference type="InterPro" id="IPR004412">
    <property type="entry name" value="GatA"/>
</dbReference>
<comment type="similarity">
    <text evidence="1 10">Belongs to the amidase family. GatA subfamily.</text>
</comment>
<evidence type="ECO:0000256" key="10">
    <source>
        <dbReference type="HAMAP-Rule" id="MF_00120"/>
    </source>
</evidence>
<dbReference type="InterPro" id="IPR036928">
    <property type="entry name" value="AS_sf"/>
</dbReference>
<dbReference type="EMBL" id="FTMS01000004">
    <property type="protein sequence ID" value="SIQ13685.1"/>
    <property type="molecule type" value="Genomic_DNA"/>
</dbReference>
<feature type="active site" description="Charge relay system" evidence="10">
    <location>
        <position position="130"/>
    </location>
</feature>
<evidence type="ECO:0000313" key="14">
    <source>
        <dbReference type="Proteomes" id="UP000186400"/>
    </source>
</evidence>
<evidence type="ECO:0000256" key="9">
    <source>
        <dbReference type="ARBA" id="ARBA00047407"/>
    </source>
</evidence>
<evidence type="ECO:0000256" key="2">
    <source>
        <dbReference type="ARBA" id="ARBA00011123"/>
    </source>
</evidence>
<dbReference type="Proteomes" id="UP000186400">
    <property type="component" value="Unassembled WGS sequence"/>
</dbReference>
<evidence type="ECO:0000256" key="5">
    <source>
        <dbReference type="ARBA" id="ARBA00022598"/>
    </source>
</evidence>
<dbReference type="HAMAP" id="MF_00120">
    <property type="entry name" value="GatA"/>
    <property type="match status" value="1"/>
</dbReference>
<evidence type="ECO:0000256" key="3">
    <source>
        <dbReference type="ARBA" id="ARBA00012739"/>
    </source>
</evidence>
<dbReference type="PANTHER" id="PTHR11895:SF7">
    <property type="entry name" value="GLUTAMYL-TRNA(GLN) AMIDOTRANSFERASE SUBUNIT A, MITOCHONDRIAL"/>
    <property type="match status" value="1"/>
</dbReference>
<evidence type="ECO:0000256" key="11">
    <source>
        <dbReference type="SAM" id="MobiDB-lite"/>
    </source>
</evidence>
<dbReference type="InterPro" id="IPR000120">
    <property type="entry name" value="Amidase"/>
</dbReference>
<dbReference type="STRING" id="159291.SAMN05920897_10486"/>
<dbReference type="SUPFAM" id="SSF75304">
    <property type="entry name" value="Amidase signature (AS) enzymes"/>
    <property type="match status" value="1"/>
</dbReference>
<comment type="function">
    <text evidence="10">Allows the formation of correctly charged Gln-tRNA(Gln) through the transamidation of misacylated Glu-tRNA(Gln) in organisms which lack glutaminyl-tRNA synthetase. The reaction takes place in the presence of glutamine and ATP through an activated gamma-phospho-Glu-tRNA(Gln).</text>
</comment>
<sequence>MNKKTEALPRERYRSFLEDQDQRTGSFLEIGVPEVWDCASGATGSDLTDFPLAVKDNIAVEGYHLTCGSSMLQSLNAPYTATAVERLVRAGALVVGKTNMDEFGMGSSTANTPLGTTVNPWDHSRVAGGSSGGSAAAVAQQLVPVALGSDTGGSVRQPAAFCGVYGLKPTYGAVSRFGLTAYASSLETIGVLGARIEDVTAVFRAIRGEDPRDQTSRAWPHQENSKAGPTGAGGSSGAIGVLQGDLGLSPEVERNYQATKQALTDLGYRLEPVRLSTLDYVVPAYYTIATAEASANLARYNGIRYGHQPAFAENPEELMRKARSQALGDEVKLRILLGTFVLRSGFQDQFYLRAQKIRTLIRQELDRVYQGVQALLMPVFPRQAFLRDPADGMDSFQQKVADRFTCTANLAGLPSLAVPTGLEEGLPVGMQLMGPAFSEEDLCGVAQELSAVFPPEFPDSSCSFAEWHQGRDSAQGGS</sequence>
<dbReference type="GO" id="GO:0005524">
    <property type="term" value="F:ATP binding"/>
    <property type="evidence" value="ECO:0007669"/>
    <property type="project" value="UniProtKB-KW"/>
</dbReference>
<proteinExistence type="inferred from homology"/>
<protein>
    <recommendedName>
        <fullName evidence="4 10">Glutamyl-tRNA(Gln) amidotransferase subunit A</fullName>
        <shortName evidence="10">Glu-ADT subunit A</shortName>
        <ecNumber evidence="3 10">6.3.5.7</ecNumber>
    </recommendedName>
</protein>
<dbReference type="GO" id="GO:0050567">
    <property type="term" value="F:glutaminyl-tRNA synthase (glutamine-hydrolyzing) activity"/>
    <property type="evidence" value="ECO:0007669"/>
    <property type="project" value="UniProtKB-UniRule"/>
</dbReference>
<evidence type="ECO:0000256" key="1">
    <source>
        <dbReference type="ARBA" id="ARBA00008069"/>
    </source>
</evidence>
<dbReference type="PROSITE" id="PS00571">
    <property type="entry name" value="AMIDASES"/>
    <property type="match status" value="1"/>
</dbReference>
<keyword evidence="6 10" id="KW-0547">Nucleotide-binding</keyword>
<keyword evidence="8 10" id="KW-0648">Protein biosynthesis</keyword>
<dbReference type="RefSeq" id="WP_076488052.1">
    <property type="nucleotide sequence ID" value="NZ_FTMS01000004.1"/>
</dbReference>